<evidence type="ECO:0000313" key="1">
    <source>
        <dbReference type="EMBL" id="MCI2285961.1"/>
    </source>
</evidence>
<comment type="caution">
    <text evidence="1">The sequence shown here is derived from an EMBL/GenBank/DDBJ whole genome shotgun (WGS) entry which is preliminary data.</text>
</comment>
<dbReference type="RefSeq" id="WP_242289022.1">
    <property type="nucleotide sequence ID" value="NZ_JAKKSL010000007.1"/>
</dbReference>
<protein>
    <submittedName>
        <fullName evidence="1">Uncharacterized protein</fullName>
    </submittedName>
</protein>
<reference evidence="1" key="1">
    <citation type="submission" date="2022-01" db="EMBL/GenBank/DDBJ databases">
        <title>Colwellia maritima, isolated from seawater.</title>
        <authorList>
            <person name="Kristyanto S."/>
            <person name="Jung J."/>
            <person name="Jeon C.O."/>
        </authorList>
    </citation>
    <scope>NUCLEOTIDE SEQUENCE</scope>
    <source>
        <strain evidence="1">MSW7</strain>
    </source>
</reference>
<dbReference type="Proteomes" id="UP001139646">
    <property type="component" value="Unassembled WGS sequence"/>
</dbReference>
<evidence type="ECO:0000313" key="2">
    <source>
        <dbReference type="Proteomes" id="UP001139646"/>
    </source>
</evidence>
<organism evidence="1 2">
    <name type="scientific">Colwellia maritima</name>
    <dbReference type="NCBI Taxonomy" id="2912588"/>
    <lineage>
        <taxon>Bacteria</taxon>
        <taxon>Pseudomonadati</taxon>
        <taxon>Pseudomonadota</taxon>
        <taxon>Gammaproteobacteria</taxon>
        <taxon>Alteromonadales</taxon>
        <taxon>Colwelliaceae</taxon>
        <taxon>Colwellia</taxon>
    </lineage>
</organism>
<proteinExistence type="predicted"/>
<accession>A0ABS9X6V6</accession>
<dbReference type="EMBL" id="JAKKSL010000007">
    <property type="protein sequence ID" value="MCI2285961.1"/>
    <property type="molecule type" value="Genomic_DNA"/>
</dbReference>
<keyword evidence="2" id="KW-1185">Reference proteome</keyword>
<gene>
    <name evidence="1" type="ORF">L3081_24350</name>
</gene>
<sequence>MQQSIHSPNQSAHFLDHQKGILYLESGKTFKVGRSQSLDDVHKTIDRIKHRFTQSGIMGSDDEITAAL</sequence>
<name>A0ABS9X6V6_9GAMM</name>